<reference evidence="2 3" key="1">
    <citation type="submission" date="2022-06" db="EMBL/GenBank/DDBJ databases">
        <title>Sequencing the genomes of 1000 actinobacteria strains.</title>
        <authorList>
            <person name="Klenk H.-P."/>
        </authorList>
    </citation>
    <scope>NUCLEOTIDE SEQUENCE [LARGE SCALE GENOMIC DNA]</scope>
    <source>
        <strain evidence="2 3">DSM 41656</strain>
    </source>
</reference>
<evidence type="ECO:0000256" key="1">
    <source>
        <dbReference type="SAM" id="MobiDB-lite"/>
    </source>
</evidence>
<protein>
    <submittedName>
        <fullName evidence="2">Uncharacterized protein</fullName>
    </submittedName>
</protein>
<proteinExistence type="predicted"/>
<comment type="caution">
    <text evidence="2">The sequence shown here is derived from an EMBL/GenBank/DDBJ whole genome shotgun (WGS) entry which is preliminary data.</text>
</comment>
<accession>A0ABT1J8Y8</accession>
<dbReference type="Proteomes" id="UP001206483">
    <property type="component" value="Unassembled WGS sequence"/>
</dbReference>
<evidence type="ECO:0000313" key="3">
    <source>
        <dbReference type="Proteomes" id="UP001206483"/>
    </source>
</evidence>
<name>A0ABT1J8Y8_9ACTN</name>
<sequence>MTSEPTPDETAQAPRSRFHRCDETCRPIPGAPSEDGDATGGGPYLPGSGIEGAW</sequence>
<gene>
    <name evidence="2" type="ORF">FHR36_007110</name>
</gene>
<organism evidence="2 3">
    <name type="scientific">Kitasatospora paracochleata</name>
    <dbReference type="NCBI Taxonomy" id="58354"/>
    <lineage>
        <taxon>Bacteria</taxon>
        <taxon>Bacillati</taxon>
        <taxon>Actinomycetota</taxon>
        <taxon>Actinomycetes</taxon>
        <taxon>Kitasatosporales</taxon>
        <taxon>Streptomycetaceae</taxon>
        <taxon>Kitasatospora</taxon>
    </lineage>
</organism>
<dbReference type="EMBL" id="JAMZDX010000008">
    <property type="protein sequence ID" value="MCP2313911.1"/>
    <property type="molecule type" value="Genomic_DNA"/>
</dbReference>
<dbReference type="RefSeq" id="WP_253804207.1">
    <property type="nucleotide sequence ID" value="NZ_BAAAUB010000029.1"/>
</dbReference>
<keyword evidence="3" id="KW-1185">Reference proteome</keyword>
<feature type="region of interest" description="Disordered" evidence="1">
    <location>
        <begin position="1"/>
        <end position="54"/>
    </location>
</feature>
<evidence type="ECO:0000313" key="2">
    <source>
        <dbReference type="EMBL" id="MCP2313911.1"/>
    </source>
</evidence>